<reference evidence="3 4" key="1">
    <citation type="submission" date="2015-06" db="EMBL/GenBank/DDBJ databases">
        <authorList>
            <person name="Wibberg Daniel"/>
        </authorList>
    </citation>
    <scope>NUCLEOTIDE SEQUENCE [LARGE SCALE GENOMIC DNA]</scope>
    <source>
        <strain evidence="3 4">T3/55T</strain>
    </source>
</reference>
<evidence type="ECO:0000256" key="2">
    <source>
        <dbReference type="SAM" id="Phobius"/>
    </source>
</evidence>
<name>A0A0H5SEG8_HERHM</name>
<dbReference type="RefSeq" id="WP_103201982.1">
    <property type="nucleotide sequence ID" value="NZ_CVTD020000008.1"/>
</dbReference>
<proteinExistence type="predicted"/>
<keyword evidence="2" id="KW-1133">Transmembrane helix</keyword>
<evidence type="ECO:0000256" key="1">
    <source>
        <dbReference type="SAM" id="MobiDB-lite"/>
    </source>
</evidence>
<keyword evidence="2" id="KW-0812">Transmembrane</keyword>
<dbReference type="EMBL" id="CVTD020000008">
    <property type="protein sequence ID" value="CRZ33832.1"/>
    <property type="molecule type" value="Genomic_DNA"/>
</dbReference>
<dbReference type="AlphaFoldDB" id="A0A0H5SEG8"/>
<feature type="transmembrane region" description="Helical" evidence="2">
    <location>
        <begin position="29"/>
        <end position="50"/>
    </location>
</feature>
<dbReference type="Proteomes" id="UP000236497">
    <property type="component" value="Unassembled WGS sequence"/>
</dbReference>
<sequence>MGNKLDEFLSAIKIGELMHRKPEKKRNPIICILAVIGAIAAVAAIAYAVYRYLNPNYLDDFDDDFDEYEDDFDDEDDYEDDEADVVETEQDDTTEE</sequence>
<accession>A0A0H5SEG8</accession>
<keyword evidence="4" id="KW-1185">Reference proteome</keyword>
<gene>
    <name evidence="3" type="ORF">HHT355_0628</name>
</gene>
<evidence type="ECO:0008006" key="5">
    <source>
        <dbReference type="Google" id="ProtNLM"/>
    </source>
</evidence>
<organism evidence="3 4">
    <name type="scientific">Herbinix hemicellulosilytica</name>
    <dbReference type="NCBI Taxonomy" id="1564487"/>
    <lineage>
        <taxon>Bacteria</taxon>
        <taxon>Bacillati</taxon>
        <taxon>Bacillota</taxon>
        <taxon>Clostridia</taxon>
        <taxon>Lachnospirales</taxon>
        <taxon>Lachnospiraceae</taxon>
        <taxon>Herbinix</taxon>
    </lineage>
</organism>
<evidence type="ECO:0000313" key="4">
    <source>
        <dbReference type="Proteomes" id="UP000236497"/>
    </source>
</evidence>
<feature type="region of interest" description="Disordered" evidence="1">
    <location>
        <begin position="64"/>
        <end position="96"/>
    </location>
</feature>
<keyword evidence="2" id="KW-0472">Membrane</keyword>
<evidence type="ECO:0000313" key="3">
    <source>
        <dbReference type="EMBL" id="CRZ33832.1"/>
    </source>
</evidence>
<protein>
    <recommendedName>
        <fullName evidence="5">DUF4366 domain-containing protein</fullName>
    </recommendedName>
</protein>